<dbReference type="SUPFAM" id="SSF50998">
    <property type="entry name" value="Quinoprotein alcohol dehydrogenase-like"/>
    <property type="match status" value="1"/>
</dbReference>
<evidence type="ECO:0000313" key="3">
    <source>
        <dbReference type="EMBL" id="NMG82603.1"/>
    </source>
</evidence>
<comment type="caution">
    <text evidence="3">The sequence shown here is derived from an EMBL/GenBank/DDBJ whole genome shotgun (WGS) entry which is preliminary data.</text>
</comment>
<dbReference type="InterPro" id="IPR011047">
    <property type="entry name" value="Quinoprotein_ADH-like_sf"/>
</dbReference>
<dbReference type="SMART" id="SM00564">
    <property type="entry name" value="PQQ"/>
    <property type="match status" value="7"/>
</dbReference>
<evidence type="ECO:0000313" key="4">
    <source>
        <dbReference type="Proteomes" id="UP000606580"/>
    </source>
</evidence>
<keyword evidence="1" id="KW-1133">Transmembrane helix</keyword>
<dbReference type="Proteomes" id="UP000606580">
    <property type="component" value="Unassembled WGS sequence"/>
</dbReference>
<feature type="domain" description="Pyrrolo-quinoline quinone repeat" evidence="2">
    <location>
        <begin position="401"/>
        <end position="499"/>
    </location>
</feature>
<dbReference type="EMBL" id="WNEG01000008">
    <property type="protein sequence ID" value="NMG82603.1"/>
    <property type="molecule type" value="Genomic_DNA"/>
</dbReference>
<protein>
    <submittedName>
        <fullName evidence="3">PQQ-binding-like beta-propeller repeat protein</fullName>
    </submittedName>
</protein>
<feature type="domain" description="Pyrrolo-quinoline quinone repeat" evidence="2">
    <location>
        <begin position="248"/>
        <end position="389"/>
    </location>
</feature>
<dbReference type="InterPro" id="IPR011041">
    <property type="entry name" value="Quinoprot_gluc/sorb_DH_b-prop"/>
</dbReference>
<dbReference type="AlphaFoldDB" id="A0A848D6F9"/>
<name>A0A848D6F9_9EURY</name>
<dbReference type="Gene3D" id="2.130.10.10">
    <property type="entry name" value="YVTN repeat-like/Quinoprotein amine dehydrogenase"/>
    <property type="match status" value="1"/>
</dbReference>
<feature type="transmembrane region" description="Helical" evidence="1">
    <location>
        <begin position="625"/>
        <end position="643"/>
    </location>
</feature>
<evidence type="ECO:0000259" key="2">
    <source>
        <dbReference type="Pfam" id="PF13360"/>
    </source>
</evidence>
<keyword evidence="1" id="KW-0472">Membrane</keyword>
<accession>A0A848D6F9</accession>
<gene>
    <name evidence="3" type="ORF">GIS02_00130</name>
</gene>
<proteinExistence type="predicted"/>
<dbReference type="SUPFAM" id="SSF50952">
    <property type="entry name" value="Soluble quinoprotein glucose dehydrogenase"/>
    <property type="match status" value="1"/>
</dbReference>
<organism evidence="3 4">
    <name type="scientific">Candidatus Ethanoperedens thermophilum</name>
    <dbReference type="NCBI Taxonomy" id="2766897"/>
    <lineage>
        <taxon>Archaea</taxon>
        <taxon>Methanobacteriati</taxon>
        <taxon>Methanobacteriota</taxon>
        <taxon>Stenosarchaea group</taxon>
        <taxon>Methanomicrobia</taxon>
        <taxon>Methanosarcinales</taxon>
        <taxon>Methanosarcinales incertae sedis</taxon>
        <taxon>GOM Arc I cluster</taxon>
        <taxon>Candidatus Ethanoperedens</taxon>
    </lineage>
</organism>
<sequence>MKMVRYNDCNCIFRIAVGTIVLILVLFIEGTVTAVAADTEIVYDDGDAENFLSTGDGYVIKMSSPFYKPFTITTVKIFGYRYGDDSWINLDIWDQDKNTIYHYTAMQSDYFTFDKSWANINVENVVVDGDFYVFFSTDSHNPNDLNTTGVEVGEDYSLPSEDRSYIADFSNSVGFYNSLEPSIHGGNWMIRAAVHEGGSIVETDDNNIIVKNDDTSELYGVSDWPMFQHDAAHTGATDDVVLPPLEMVWVSDTGGSGSGSPSIVADTVFTHDSHGGVYAVDAKTGVTKWKYATGEIIYDSSPTVSENTVYIGTEEHLYAIDATNGYFKWKYKTGHNVGMATVVDGNVYFGARSDLYSIDATTGKDQWKLEGKVGGNEFGPAVVGGVVYMIGFMRSETISDTIIAINAATGAEIWSCDLEDEASSTPTVVDGIVYIGGNDYLYAFDTSNGKEKWKYQVGGVIESSPAVSRGTIYFGSEDHFVYAVDTATGKEKWRFKTDGSIQSSPAVSENVLYVCSGVSIDESAIYAFDTATGTLKWKQIINFQTHSAPAIANGMLYIGVDPNGYNAGVLAFAHSDTAPAFEEVAAIVSQSSTSIIDSILGETESQESSLTSDQTSTSLKNSMNWIFLLAVLVVVGAVLFIALKRKGVKEVATAPITSSGSVDIKRGYEILPNRDLRVGIRVTNNTGYSVMNAESILEYPESLFSIKDNILHNLGNIDNGGTRTATYILKPMACIHQEKISALITYRDHLGNKQTTRMRPKELHCVFPFLKGIDTTPDEYIRFTESGYHREDGISFDGVSIDDMIRIIDTTCAQRLKQIGEATTVDGGKIIYLAGESLGEKATYLLTALVQEYHGLTQIILRAHSDNKPGLVGFLSEITDSIRHLTTSIQSAKEIGVIEKTRVINIIDSVVQRTYFGDVGGADVNIKDSVVTRSKIGDDKSGL</sequence>
<dbReference type="Gene3D" id="2.40.10.480">
    <property type="match status" value="2"/>
</dbReference>
<dbReference type="Pfam" id="PF13360">
    <property type="entry name" value="PQQ_2"/>
    <property type="match status" value="2"/>
</dbReference>
<dbReference type="PANTHER" id="PTHR34512:SF30">
    <property type="entry name" value="OUTER MEMBRANE PROTEIN ASSEMBLY FACTOR BAMB"/>
    <property type="match status" value="1"/>
</dbReference>
<dbReference type="PANTHER" id="PTHR34512">
    <property type="entry name" value="CELL SURFACE PROTEIN"/>
    <property type="match status" value="1"/>
</dbReference>
<reference evidence="3" key="1">
    <citation type="journal article" date="2020" name="MBio">
        <title>'Candidatus Ethanoperedens,' a Thermophilic Genus of Archaea Mediating the Anaerobic Oxidation of Ethane.</title>
        <authorList>
            <person name="Hahn C.J."/>
            <person name="Laso-Perez R."/>
            <person name="Vulcano F."/>
            <person name="Vaziourakis K.M."/>
            <person name="Stokke R."/>
            <person name="Steen I.H."/>
            <person name="Teske A."/>
            <person name="Boetius A."/>
            <person name="Liebeke M."/>
            <person name="Amann R."/>
            <person name="Knittel K."/>
            <person name="Wegener G."/>
        </authorList>
    </citation>
    <scope>NUCLEOTIDE SEQUENCE</scope>
    <source>
        <strain evidence="3">GoM-Arc1-LC-WB58</strain>
    </source>
</reference>
<keyword evidence="1" id="KW-0812">Transmembrane</keyword>
<dbReference type="InterPro" id="IPR002372">
    <property type="entry name" value="PQQ_rpt_dom"/>
</dbReference>
<evidence type="ECO:0000256" key="1">
    <source>
        <dbReference type="SAM" id="Phobius"/>
    </source>
</evidence>
<dbReference type="InterPro" id="IPR018391">
    <property type="entry name" value="PQQ_b-propeller_rpt"/>
</dbReference>
<dbReference type="InterPro" id="IPR015943">
    <property type="entry name" value="WD40/YVTN_repeat-like_dom_sf"/>
</dbReference>